<evidence type="ECO:0000313" key="1">
    <source>
        <dbReference type="EMBL" id="MBC8558904.1"/>
    </source>
</evidence>
<sequence length="726" mass="79719">MDINLYKDDSLPKRVFMDFGDMVLTAAEIQENLTLFQSVNTGSELTLGSACASELSFDVLDYNGTIQSEDIAGKEFQYWAAAQTAEQSNLDIYRTARKDVVLPHGEWIFGGSGRAPYLTVWKSETPVDNLPQPDKPVKALFYVEGKLYCCHNETPYVTSYSVSDTQITKLSSPSLSTFQQEQVIRFCEQSASWSLSGDILKEYAKEYKNQLVSDFVEQSFELKSMGYFIAEKPERKNERTISVKAYDRMTKFDVPVAEWFSELSFPISLKSLLQSLCSEVGIPLVNATFPNQDYLVAKTIEADDITGREVLQWIAEAAARFAYITPTGSLALSWYNDLGHTTDYTQYFDLSFSDYQVQKIDKVQVKVTENDIGVIVGTGENAYTIADNPLLYAETDSQLRPAVTAIFNAVKDFCYTPYKLKVRGSPLIQPGEVITVNTKKGQTVKAVIMSRKLSGVMGLTDEWEAVGSQVRPTQVTETNRQITNLKGKTNELTRTVDETISRLYDAETGDISILKQTANSLTASVESIDGEISSINIDLSGIHTSVSNLQGDVSSVTQTANSIEAAVNSTKVSLTENSGLTIYNGGLHVNNGSRDVMSFDAGGNLNLSGNITGSSITGSSLSWGSGNTINNSNGYTEIRAVEDITIYSGRGDITLGGPSGDVIVDYSDLYVQTNLSVYGDLYASSRLWIGNNCEVYIDSKYGQTGTFTLADGTFIRVTRGIITEIS</sequence>
<keyword evidence="2" id="KW-1185">Reference proteome</keyword>
<comment type="caution">
    <text evidence="1">The sequence shown here is derived from an EMBL/GenBank/DDBJ whole genome shotgun (WGS) entry which is preliminary data.</text>
</comment>
<name>A0A926DZR5_9FIRM</name>
<organism evidence="1 2">
    <name type="scientific">Fumia xinanensis</name>
    <dbReference type="NCBI Taxonomy" id="2763659"/>
    <lineage>
        <taxon>Bacteria</taxon>
        <taxon>Bacillati</taxon>
        <taxon>Bacillota</taxon>
        <taxon>Clostridia</taxon>
        <taxon>Eubacteriales</taxon>
        <taxon>Oscillospiraceae</taxon>
        <taxon>Fumia</taxon>
    </lineage>
</organism>
<proteinExistence type="predicted"/>
<dbReference type="RefSeq" id="WP_249293802.1">
    <property type="nucleotide sequence ID" value="NZ_JACRSV010000001.1"/>
</dbReference>
<reference evidence="1" key="1">
    <citation type="submission" date="2020-08" db="EMBL/GenBank/DDBJ databases">
        <title>Genome public.</title>
        <authorList>
            <person name="Liu C."/>
            <person name="Sun Q."/>
        </authorList>
    </citation>
    <scope>NUCLEOTIDE SEQUENCE</scope>
    <source>
        <strain evidence="1">NSJ-33</strain>
    </source>
</reference>
<accession>A0A926DZR5</accession>
<dbReference type="Proteomes" id="UP000610760">
    <property type="component" value="Unassembled WGS sequence"/>
</dbReference>
<dbReference type="EMBL" id="JACRSV010000001">
    <property type="protein sequence ID" value="MBC8558904.1"/>
    <property type="molecule type" value="Genomic_DNA"/>
</dbReference>
<dbReference type="AlphaFoldDB" id="A0A926DZR5"/>
<protein>
    <submittedName>
        <fullName evidence="1">Uncharacterized protein</fullName>
    </submittedName>
</protein>
<evidence type="ECO:0000313" key="2">
    <source>
        <dbReference type="Proteomes" id="UP000610760"/>
    </source>
</evidence>
<gene>
    <name evidence="1" type="ORF">H8710_02345</name>
</gene>